<dbReference type="InterPro" id="IPR001789">
    <property type="entry name" value="Sig_transdc_resp-reg_receiver"/>
</dbReference>
<evidence type="ECO:0000259" key="4">
    <source>
        <dbReference type="PROSITE" id="PS50110"/>
    </source>
</evidence>
<dbReference type="InterPro" id="IPR001932">
    <property type="entry name" value="PPM-type_phosphatase-like_dom"/>
</dbReference>
<dbReference type="InterPro" id="IPR052016">
    <property type="entry name" value="Bact_Sigma-Reg"/>
</dbReference>
<dbReference type="PROSITE" id="PS50110">
    <property type="entry name" value="RESPONSE_REGULATORY"/>
    <property type="match status" value="1"/>
</dbReference>
<keyword evidence="2" id="KW-0597">Phosphoprotein</keyword>
<evidence type="ECO:0000313" key="6">
    <source>
        <dbReference type="Proteomes" id="UP000663720"/>
    </source>
</evidence>
<dbReference type="EMBL" id="CP061799">
    <property type="protein sequence ID" value="QTA81120.1"/>
    <property type="molecule type" value="Genomic_DNA"/>
</dbReference>
<dbReference type="CDD" id="cd00156">
    <property type="entry name" value="REC"/>
    <property type="match status" value="1"/>
</dbReference>
<gene>
    <name evidence="5" type="ORF">dnl_34470</name>
</gene>
<feature type="coiled-coil region" evidence="3">
    <location>
        <begin position="135"/>
        <end position="169"/>
    </location>
</feature>
<evidence type="ECO:0000313" key="5">
    <source>
        <dbReference type="EMBL" id="QTA81120.1"/>
    </source>
</evidence>
<dbReference type="Proteomes" id="UP000663720">
    <property type="component" value="Chromosome"/>
</dbReference>
<dbReference type="AlphaFoldDB" id="A0A975GH77"/>
<keyword evidence="1" id="KW-0378">Hydrolase</keyword>
<feature type="modified residue" description="4-aspartylphosphate" evidence="2">
    <location>
        <position position="59"/>
    </location>
</feature>
<dbReference type="GO" id="GO:0016791">
    <property type="term" value="F:phosphatase activity"/>
    <property type="evidence" value="ECO:0007669"/>
    <property type="project" value="TreeGrafter"/>
</dbReference>
<evidence type="ECO:0000256" key="3">
    <source>
        <dbReference type="SAM" id="Coils"/>
    </source>
</evidence>
<dbReference type="SUPFAM" id="SSF81606">
    <property type="entry name" value="PP2C-like"/>
    <property type="match status" value="1"/>
</dbReference>
<dbReference type="PANTHER" id="PTHR43156">
    <property type="entry name" value="STAGE II SPORULATION PROTEIN E-RELATED"/>
    <property type="match status" value="1"/>
</dbReference>
<organism evidence="5 6">
    <name type="scientific">Desulfonema limicola</name>
    <dbReference type="NCBI Taxonomy" id="45656"/>
    <lineage>
        <taxon>Bacteria</taxon>
        <taxon>Pseudomonadati</taxon>
        <taxon>Thermodesulfobacteriota</taxon>
        <taxon>Desulfobacteria</taxon>
        <taxon>Desulfobacterales</taxon>
        <taxon>Desulfococcaceae</taxon>
        <taxon>Desulfonema</taxon>
    </lineage>
</organism>
<proteinExistence type="predicted"/>
<dbReference type="PANTHER" id="PTHR43156:SF2">
    <property type="entry name" value="STAGE II SPORULATION PROTEIN E"/>
    <property type="match status" value="1"/>
</dbReference>
<dbReference type="RefSeq" id="WP_207687189.1">
    <property type="nucleotide sequence ID" value="NZ_CP061799.1"/>
</dbReference>
<accession>A0A975GH77</accession>
<dbReference type="InterPro" id="IPR011006">
    <property type="entry name" value="CheY-like_superfamily"/>
</dbReference>
<name>A0A975GH77_9BACT</name>
<dbReference type="Pfam" id="PF00072">
    <property type="entry name" value="Response_reg"/>
    <property type="match status" value="1"/>
</dbReference>
<dbReference type="SMART" id="SM00331">
    <property type="entry name" value="PP2C_SIG"/>
    <property type="match status" value="1"/>
</dbReference>
<dbReference type="Gene3D" id="3.60.40.10">
    <property type="entry name" value="PPM-type phosphatase domain"/>
    <property type="match status" value="1"/>
</dbReference>
<dbReference type="KEGG" id="dli:dnl_34470"/>
<dbReference type="Pfam" id="PF07228">
    <property type="entry name" value="SpoIIE"/>
    <property type="match status" value="1"/>
</dbReference>
<dbReference type="InterPro" id="IPR036457">
    <property type="entry name" value="PPM-type-like_dom_sf"/>
</dbReference>
<sequence length="401" mass="45226">MSYPHILIAEDDEPLLTSLSFILEDEQYYISKALDGKTALDIISSFQYSSNPVKLLITDIQMPDLNGLELICKIRKIKKNLPVIVITGYGDKETLKALIKVGCDEFLDKPFKPDDIRKLVKKVFENQADDNKSDSDNLIWELKSYQKSLNELKKELDNAAVTYKDLIHIPETRFNVVTAWRSLPFRKIGGDFFYICNTSSGCDILVADVAGHDMAASYHTILLKSFFDENCRTGKNGAVFFQILNHAVIENSRNIRLISAVFLRINLNTMKAETVSAGHPDLIKIEKNISKTGIIKSDAGIIKSDGCILGLDKNALFEITEFDIKPEDRLFLFTDGIINAKFTDGPSGNQFSLSESGLLKLIENHCSQELEQTIDLIWNDILKFCRYKPNDDMLLLGIEIP</sequence>
<dbReference type="GO" id="GO:0000160">
    <property type="term" value="P:phosphorelay signal transduction system"/>
    <property type="evidence" value="ECO:0007669"/>
    <property type="project" value="InterPro"/>
</dbReference>
<keyword evidence="6" id="KW-1185">Reference proteome</keyword>
<keyword evidence="3" id="KW-0175">Coiled coil</keyword>
<dbReference type="SMART" id="SM00448">
    <property type="entry name" value="REC"/>
    <property type="match status" value="1"/>
</dbReference>
<evidence type="ECO:0000256" key="2">
    <source>
        <dbReference type="PROSITE-ProRule" id="PRU00169"/>
    </source>
</evidence>
<reference evidence="5" key="1">
    <citation type="journal article" date="2021" name="Microb. Physiol.">
        <title>Proteogenomic Insights into the Physiology of Marine, Sulfate-Reducing, Filamentous Desulfonema limicola and Desulfonema magnum.</title>
        <authorList>
            <person name="Schnaars V."/>
            <person name="Wohlbrand L."/>
            <person name="Scheve S."/>
            <person name="Hinrichs C."/>
            <person name="Reinhardt R."/>
            <person name="Rabus R."/>
        </authorList>
    </citation>
    <scope>NUCLEOTIDE SEQUENCE</scope>
    <source>
        <strain evidence="5">5ac10</strain>
    </source>
</reference>
<protein>
    <submittedName>
        <fullName evidence="5">Two component system response regulator, PPM-type phosphatase domain-containing protein</fullName>
    </submittedName>
</protein>
<dbReference type="SUPFAM" id="SSF52172">
    <property type="entry name" value="CheY-like"/>
    <property type="match status" value="1"/>
</dbReference>
<feature type="domain" description="Response regulatory" evidence="4">
    <location>
        <begin position="5"/>
        <end position="124"/>
    </location>
</feature>
<evidence type="ECO:0000256" key="1">
    <source>
        <dbReference type="ARBA" id="ARBA00022801"/>
    </source>
</evidence>
<dbReference type="Gene3D" id="3.40.50.2300">
    <property type="match status" value="1"/>
</dbReference>